<evidence type="ECO:0000256" key="1">
    <source>
        <dbReference type="SAM" id="Phobius"/>
    </source>
</evidence>
<sequence length="179" mass="20532">MPTESAQTPGSETRKTPTVIGSAKELFSWQAHVRPFKKRNKEFFTTVLAVAFLVGVIFFTIGGILPVIVIISLVFLVYTLSTVSPEEVEHKITTKGIIFAGKAYFWDELIRFWFTERFGNQLLVVEAIRMPWRLEFVINPEDKDKIRQVLEEYIVYEEAAPGFLDKSASWLSKRIPLES</sequence>
<reference evidence="2 3" key="1">
    <citation type="journal article" date="2016" name="Nat. Commun.">
        <title>Thousands of microbial genomes shed light on interconnected biogeochemical processes in an aquifer system.</title>
        <authorList>
            <person name="Anantharaman K."/>
            <person name="Brown C.T."/>
            <person name="Hug L.A."/>
            <person name="Sharon I."/>
            <person name="Castelle C.J."/>
            <person name="Probst A.J."/>
            <person name="Thomas B.C."/>
            <person name="Singh A."/>
            <person name="Wilkins M.J."/>
            <person name="Karaoz U."/>
            <person name="Brodie E.L."/>
            <person name="Williams K.H."/>
            <person name="Hubbard S.S."/>
            <person name="Banfield J.F."/>
        </authorList>
    </citation>
    <scope>NUCLEOTIDE SEQUENCE [LARGE SCALE GENOMIC DNA]</scope>
</reference>
<keyword evidence="1" id="KW-0472">Membrane</keyword>
<comment type="caution">
    <text evidence="2">The sequence shown here is derived from an EMBL/GenBank/DDBJ whole genome shotgun (WGS) entry which is preliminary data.</text>
</comment>
<name>A0A1G1V5K0_9BACT</name>
<dbReference type="Proteomes" id="UP000178319">
    <property type="component" value="Unassembled WGS sequence"/>
</dbReference>
<dbReference type="STRING" id="1797516.A3D26_00500"/>
<proteinExistence type="predicted"/>
<dbReference type="EMBL" id="MHBZ01000033">
    <property type="protein sequence ID" value="OGY10562.1"/>
    <property type="molecule type" value="Genomic_DNA"/>
</dbReference>
<evidence type="ECO:0000313" key="3">
    <source>
        <dbReference type="Proteomes" id="UP000178319"/>
    </source>
</evidence>
<feature type="transmembrane region" description="Helical" evidence="1">
    <location>
        <begin position="43"/>
        <end position="76"/>
    </location>
</feature>
<evidence type="ECO:0008006" key="4">
    <source>
        <dbReference type="Google" id="ProtNLM"/>
    </source>
</evidence>
<organism evidence="2 3">
    <name type="scientific">Candidatus Blackburnbacteria bacterium RIFCSPHIGHO2_02_FULL_44_20</name>
    <dbReference type="NCBI Taxonomy" id="1797516"/>
    <lineage>
        <taxon>Bacteria</taxon>
        <taxon>Candidatus Blackburniibacteriota</taxon>
    </lineage>
</organism>
<evidence type="ECO:0000313" key="2">
    <source>
        <dbReference type="EMBL" id="OGY10562.1"/>
    </source>
</evidence>
<protein>
    <recommendedName>
        <fullName evidence="4">DUF5673 domain-containing protein</fullName>
    </recommendedName>
</protein>
<accession>A0A1G1V5K0</accession>
<gene>
    <name evidence="2" type="ORF">A3D26_00500</name>
</gene>
<dbReference type="AlphaFoldDB" id="A0A1G1V5K0"/>
<keyword evidence="1" id="KW-0812">Transmembrane</keyword>
<keyword evidence="1" id="KW-1133">Transmembrane helix</keyword>